<comment type="similarity">
    <text evidence="1">Belongs to the sigma-70 factor family. ECF subfamily.</text>
</comment>
<evidence type="ECO:0000256" key="1">
    <source>
        <dbReference type="ARBA" id="ARBA00010641"/>
    </source>
</evidence>
<feature type="compositionally biased region" description="Basic residues" evidence="6">
    <location>
        <begin position="222"/>
        <end position="231"/>
    </location>
</feature>
<dbReference type="Gene3D" id="1.10.1740.10">
    <property type="match status" value="1"/>
</dbReference>
<gene>
    <name evidence="8" type="ORF">SAMN02745121_07911</name>
</gene>
<keyword evidence="4" id="KW-0238">DNA-binding</keyword>
<dbReference type="PANTHER" id="PTHR43133:SF8">
    <property type="entry name" value="RNA POLYMERASE SIGMA FACTOR HI_1459-RELATED"/>
    <property type="match status" value="1"/>
</dbReference>
<dbReference type="InterPro" id="IPR013325">
    <property type="entry name" value="RNA_pol_sigma_r2"/>
</dbReference>
<dbReference type="InterPro" id="IPR014284">
    <property type="entry name" value="RNA_pol_sigma-70_dom"/>
</dbReference>
<evidence type="ECO:0000259" key="7">
    <source>
        <dbReference type="Pfam" id="PF08281"/>
    </source>
</evidence>
<feature type="region of interest" description="Disordered" evidence="6">
    <location>
        <begin position="211"/>
        <end position="231"/>
    </location>
</feature>
<dbReference type="STRING" id="54.SAMN02745121_07911"/>
<sequence length="231" mass="26040">MDGSSQKSTRADGFLVGRDDGASDEARLHAWIDGDAAAGNQLVKRHYRRILLFFHSKVGPELGRDLTQATFETLCANKVNFRGEASVLTYLFGIARWKLVHHVRKQRLHGERFEPLEHSAELPDVDRSITSLFMGRQRETLLVRALRSLPLDDQLVLELKEYEGMTSRQLAEVFEVGRDTMSSRINYARQRLTAAGAAGGRIGAADRLDADRARRVHARDPRAHRRRGRGG</sequence>
<dbReference type="EMBL" id="FOMX01000041">
    <property type="protein sequence ID" value="SFF28116.1"/>
    <property type="molecule type" value="Genomic_DNA"/>
</dbReference>
<dbReference type="InterPro" id="IPR013249">
    <property type="entry name" value="RNA_pol_sigma70_r4_t2"/>
</dbReference>
<dbReference type="AlphaFoldDB" id="A0A1I2HH84"/>
<keyword evidence="5" id="KW-0804">Transcription</keyword>
<evidence type="ECO:0000256" key="6">
    <source>
        <dbReference type="SAM" id="MobiDB-lite"/>
    </source>
</evidence>
<dbReference type="GO" id="GO:0006352">
    <property type="term" value="P:DNA-templated transcription initiation"/>
    <property type="evidence" value="ECO:0007669"/>
    <property type="project" value="InterPro"/>
</dbReference>
<dbReference type="Pfam" id="PF08281">
    <property type="entry name" value="Sigma70_r4_2"/>
    <property type="match status" value="1"/>
</dbReference>
<keyword evidence="2" id="KW-0805">Transcription regulation</keyword>
<dbReference type="SUPFAM" id="SSF88659">
    <property type="entry name" value="Sigma3 and sigma4 domains of RNA polymerase sigma factors"/>
    <property type="match status" value="1"/>
</dbReference>
<feature type="compositionally biased region" description="Basic and acidic residues" evidence="6">
    <location>
        <begin position="211"/>
        <end position="221"/>
    </location>
</feature>
<evidence type="ECO:0000256" key="3">
    <source>
        <dbReference type="ARBA" id="ARBA00023082"/>
    </source>
</evidence>
<dbReference type="PANTHER" id="PTHR43133">
    <property type="entry name" value="RNA POLYMERASE ECF-TYPE SIGMA FACTO"/>
    <property type="match status" value="1"/>
</dbReference>
<keyword evidence="9" id="KW-1185">Reference proteome</keyword>
<dbReference type="InterPro" id="IPR039425">
    <property type="entry name" value="RNA_pol_sigma-70-like"/>
</dbReference>
<dbReference type="NCBIfam" id="TIGR02937">
    <property type="entry name" value="sigma70-ECF"/>
    <property type="match status" value="1"/>
</dbReference>
<evidence type="ECO:0000256" key="5">
    <source>
        <dbReference type="ARBA" id="ARBA00023163"/>
    </source>
</evidence>
<dbReference type="InterPro" id="IPR013324">
    <property type="entry name" value="RNA_pol_sigma_r3/r4-like"/>
</dbReference>
<evidence type="ECO:0000313" key="8">
    <source>
        <dbReference type="EMBL" id="SFF28116.1"/>
    </source>
</evidence>
<name>A0A1I2HH84_9BACT</name>
<reference evidence="9" key="1">
    <citation type="submission" date="2016-10" db="EMBL/GenBank/DDBJ databases">
        <authorList>
            <person name="Varghese N."/>
            <person name="Submissions S."/>
        </authorList>
    </citation>
    <scope>NUCLEOTIDE SEQUENCE [LARGE SCALE GENOMIC DNA]</scope>
    <source>
        <strain evidence="9">ATCC 25963</strain>
    </source>
</reference>
<organism evidence="8 9">
    <name type="scientific">Nannocystis exedens</name>
    <dbReference type="NCBI Taxonomy" id="54"/>
    <lineage>
        <taxon>Bacteria</taxon>
        <taxon>Pseudomonadati</taxon>
        <taxon>Myxococcota</taxon>
        <taxon>Polyangia</taxon>
        <taxon>Nannocystales</taxon>
        <taxon>Nannocystaceae</taxon>
        <taxon>Nannocystis</taxon>
    </lineage>
</organism>
<keyword evidence="3" id="KW-0731">Sigma factor</keyword>
<protein>
    <submittedName>
        <fullName evidence="8">RNA polymerase sigma-70 factor, ECF subfamily</fullName>
    </submittedName>
</protein>
<evidence type="ECO:0000313" key="9">
    <source>
        <dbReference type="Proteomes" id="UP000199400"/>
    </source>
</evidence>
<dbReference type="InterPro" id="IPR036388">
    <property type="entry name" value="WH-like_DNA-bd_sf"/>
</dbReference>
<evidence type="ECO:0000256" key="2">
    <source>
        <dbReference type="ARBA" id="ARBA00023015"/>
    </source>
</evidence>
<feature type="domain" description="RNA polymerase sigma factor 70 region 4 type 2" evidence="7">
    <location>
        <begin position="142"/>
        <end position="192"/>
    </location>
</feature>
<evidence type="ECO:0000256" key="4">
    <source>
        <dbReference type="ARBA" id="ARBA00023125"/>
    </source>
</evidence>
<dbReference type="Gene3D" id="1.10.10.10">
    <property type="entry name" value="Winged helix-like DNA-binding domain superfamily/Winged helix DNA-binding domain"/>
    <property type="match status" value="1"/>
</dbReference>
<proteinExistence type="inferred from homology"/>
<accession>A0A1I2HH84</accession>
<dbReference type="GO" id="GO:0016987">
    <property type="term" value="F:sigma factor activity"/>
    <property type="evidence" value="ECO:0007669"/>
    <property type="project" value="UniProtKB-KW"/>
</dbReference>
<dbReference type="Proteomes" id="UP000199400">
    <property type="component" value="Unassembled WGS sequence"/>
</dbReference>
<dbReference type="OrthoDB" id="5507391at2"/>
<dbReference type="GO" id="GO:0003677">
    <property type="term" value="F:DNA binding"/>
    <property type="evidence" value="ECO:0007669"/>
    <property type="project" value="UniProtKB-KW"/>
</dbReference>
<dbReference type="SUPFAM" id="SSF88946">
    <property type="entry name" value="Sigma2 domain of RNA polymerase sigma factors"/>
    <property type="match status" value="1"/>
</dbReference>